<keyword evidence="3" id="KW-1185">Reference proteome</keyword>
<dbReference type="VEuPathDB" id="FungiDB:TREMEDRAFT_71409"/>
<accession>A0A4Q1BGW3</accession>
<dbReference type="EMBL" id="SDIL01000086">
    <property type="protein sequence ID" value="RXK36816.1"/>
    <property type="molecule type" value="Genomic_DNA"/>
</dbReference>
<feature type="compositionally biased region" description="Polar residues" evidence="1">
    <location>
        <begin position="70"/>
        <end position="83"/>
    </location>
</feature>
<gene>
    <name evidence="2" type="ORF">M231_05900</name>
</gene>
<dbReference type="Proteomes" id="UP000289152">
    <property type="component" value="Unassembled WGS sequence"/>
</dbReference>
<protein>
    <submittedName>
        <fullName evidence="2">Uncharacterized protein</fullName>
    </submittedName>
</protein>
<feature type="compositionally biased region" description="Polar residues" evidence="1">
    <location>
        <begin position="49"/>
        <end position="59"/>
    </location>
</feature>
<dbReference type="InParanoid" id="A0A4Q1BGW3"/>
<evidence type="ECO:0000256" key="1">
    <source>
        <dbReference type="SAM" id="MobiDB-lite"/>
    </source>
</evidence>
<feature type="region of interest" description="Disordered" evidence="1">
    <location>
        <begin position="42"/>
        <end position="88"/>
    </location>
</feature>
<name>A0A4Q1BGW3_TREME</name>
<comment type="caution">
    <text evidence="2">The sequence shown here is derived from an EMBL/GenBank/DDBJ whole genome shotgun (WGS) entry which is preliminary data.</text>
</comment>
<sequence>MLTNSRKLPIYQETLSRTTEERQKVLQGQRSIVYTIDLETKSTLERTRQQAPMKQAQSNDPKEEEGHLSGQGTSSNGTMNISLSEREKGLEQADFEALLEKERMGGEGEKIW</sequence>
<proteinExistence type="predicted"/>
<organism evidence="2 3">
    <name type="scientific">Tremella mesenterica</name>
    <name type="common">Jelly fungus</name>
    <dbReference type="NCBI Taxonomy" id="5217"/>
    <lineage>
        <taxon>Eukaryota</taxon>
        <taxon>Fungi</taxon>
        <taxon>Dikarya</taxon>
        <taxon>Basidiomycota</taxon>
        <taxon>Agaricomycotina</taxon>
        <taxon>Tremellomycetes</taxon>
        <taxon>Tremellales</taxon>
        <taxon>Tremellaceae</taxon>
        <taxon>Tremella</taxon>
    </lineage>
</organism>
<evidence type="ECO:0000313" key="3">
    <source>
        <dbReference type="Proteomes" id="UP000289152"/>
    </source>
</evidence>
<evidence type="ECO:0000313" key="2">
    <source>
        <dbReference type="EMBL" id="RXK36816.1"/>
    </source>
</evidence>
<dbReference type="AlphaFoldDB" id="A0A4Q1BGW3"/>
<reference evidence="2 3" key="1">
    <citation type="submission" date="2016-06" db="EMBL/GenBank/DDBJ databases">
        <title>Evolution of pathogenesis and genome organization in the Tremellales.</title>
        <authorList>
            <person name="Cuomo C."/>
            <person name="Litvintseva A."/>
            <person name="Heitman J."/>
            <person name="Chen Y."/>
            <person name="Sun S."/>
            <person name="Springer D."/>
            <person name="Dromer F."/>
            <person name="Young S."/>
            <person name="Zeng Q."/>
            <person name="Chapman S."/>
            <person name="Gujja S."/>
            <person name="Saif S."/>
            <person name="Birren B."/>
        </authorList>
    </citation>
    <scope>NUCLEOTIDE SEQUENCE [LARGE SCALE GENOMIC DNA]</scope>
    <source>
        <strain evidence="2 3">ATCC 28783</strain>
    </source>
</reference>